<dbReference type="Gene3D" id="2.40.370.10">
    <property type="entry name" value="AttH-like domain"/>
    <property type="match status" value="2"/>
</dbReference>
<keyword evidence="3" id="KW-1185">Reference proteome</keyword>
<dbReference type="InterPro" id="IPR023374">
    <property type="entry name" value="AttH-like_dom_sf"/>
</dbReference>
<protein>
    <recommendedName>
        <fullName evidence="1">AttH domain-containing protein</fullName>
    </recommendedName>
</protein>
<dbReference type="AlphaFoldDB" id="Q0A925"/>
<accession>Q0A925</accession>
<evidence type="ECO:0000259" key="1">
    <source>
        <dbReference type="Pfam" id="PF07143"/>
    </source>
</evidence>
<reference evidence="3" key="1">
    <citation type="submission" date="2006-08" db="EMBL/GenBank/DDBJ databases">
        <title>Complete sequence of Alkalilimnicola ehrilichei MLHE-1.</title>
        <authorList>
            <person name="Copeland A."/>
            <person name="Lucas S."/>
            <person name="Lapidus A."/>
            <person name="Barry K."/>
            <person name="Detter J.C."/>
            <person name="Glavina del Rio T."/>
            <person name="Hammon N."/>
            <person name="Israni S."/>
            <person name="Dalin E."/>
            <person name="Tice H."/>
            <person name="Pitluck S."/>
            <person name="Sims D."/>
            <person name="Brettin T."/>
            <person name="Bruce D."/>
            <person name="Han C."/>
            <person name="Tapia R."/>
            <person name="Gilna P."/>
            <person name="Schmutz J."/>
            <person name="Larimer F."/>
            <person name="Land M."/>
            <person name="Hauser L."/>
            <person name="Kyrpides N."/>
            <person name="Mikhailova N."/>
            <person name="Oremland R.S."/>
            <person name="Hoeft S.E."/>
            <person name="Switzer-Blum J."/>
            <person name="Kulp T."/>
            <person name="King G."/>
            <person name="Tabita R."/>
            <person name="Witte B."/>
            <person name="Santini J.M."/>
            <person name="Basu P."/>
            <person name="Hollibaugh J.T."/>
            <person name="Xie G."/>
            <person name="Stolz J.F."/>
            <person name="Richardson P."/>
        </authorList>
    </citation>
    <scope>NUCLEOTIDE SEQUENCE [LARGE SCALE GENOMIC DNA]</scope>
    <source>
        <strain evidence="3">ATCC BAA-1101 / DSM 17681 / MLHE-1</strain>
    </source>
</reference>
<feature type="domain" description="AttH" evidence="1">
    <location>
        <begin position="69"/>
        <end position="246"/>
    </location>
</feature>
<organism evidence="2 3">
    <name type="scientific">Alkalilimnicola ehrlichii (strain ATCC BAA-1101 / DSM 17681 / MLHE-1)</name>
    <dbReference type="NCBI Taxonomy" id="187272"/>
    <lineage>
        <taxon>Bacteria</taxon>
        <taxon>Pseudomonadati</taxon>
        <taxon>Pseudomonadota</taxon>
        <taxon>Gammaproteobacteria</taxon>
        <taxon>Chromatiales</taxon>
        <taxon>Ectothiorhodospiraceae</taxon>
        <taxon>Alkalilimnicola</taxon>
    </lineage>
</organism>
<gene>
    <name evidence="2" type="ordered locus">Mlg_1313</name>
</gene>
<evidence type="ECO:0000313" key="2">
    <source>
        <dbReference type="EMBL" id="ABI56662.1"/>
    </source>
</evidence>
<dbReference type="Pfam" id="PF17186">
    <property type="entry name" value="Lipocalin_9"/>
    <property type="match status" value="1"/>
</dbReference>
<dbReference type="eggNOG" id="COG5621">
    <property type="taxonomic scope" value="Bacteria"/>
</dbReference>
<dbReference type="SUPFAM" id="SSF159245">
    <property type="entry name" value="AttH-like"/>
    <property type="match status" value="1"/>
</dbReference>
<dbReference type="InterPro" id="IPR010791">
    <property type="entry name" value="AttH_dom"/>
</dbReference>
<dbReference type="Pfam" id="PF07143">
    <property type="entry name" value="CrtC"/>
    <property type="match status" value="1"/>
</dbReference>
<proteinExistence type="predicted"/>
<name>Q0A925_ALKEH</name>
<dbReference type="PANTHER" id="PTHR38591">
    <property type="entry name" value="HYDROLASE"/>
    <property type="match status" value="1"/>
</dbReference>
<dbReference type="KEGG" id="aeh:Mlg_1313"/>
<dbReference type="PROSITE" id="PS51257">
    <property type="entry name" value="PROKAR_LIPOPROTEIN"/>
    <property type="match status" value="1"/>
</dbReference>
<dbReference type="EMBL" id="CP000453">
    <property type="protein sequence ID" value="ABI56662.1"/>
    <property type="molecule type" value="Genomic_DNA"/>
</dbReference>
<dbReference type="PANTHER" id="PTHR38591:SF1">
    <property type="entry name" value="BLL1000 PROTEIN"/>
    <property type="match status" value="1"/>
</dbReference>
<evidence type="ECO:0000313" key="3">
    <source>
        <dbReference type="Proteomes" id="UP000001962"/>
    </source>
</evidence>
<dbReference type="HOGENOM" id="CLU_040626_0_0_6"/>
<dbReference type="OrthoDB" id="9770826at2"/>
<dbReference type="RefSeq" id="WP_011629057.1">
    <property type="nucleotide sequence ID" value="NC_008340.1"/>
</dbReference>
<dbReference type="Proteomes" id="UP000001962">
    <property type="component" value="Chromosome"/>
</dbReference>
<sequence>MNPRSAVFLMPLAWALAACDPAPEPEVPETLSVTGALAGEEGIAGLARVEGPEPLVFPYDHGPHPSYRHEWWYVTGHLFDDQARHHGFQVTLFRFNVAPGAAGDRPSAWATDQLWMGHFALADSAAGDYHHYERLSRGALGLAGGQAAPFRIWLEDWVLEAADDSPGPFPMRVSFREGDHAVTLRLDADKPLVLQGDAGYSQKGPEAGNASRYFSWTRLSAEGEIHLNGEARRVRGQAWKDREWGTSALSEAHAGWDWFSVQLDNGHELMFYHLRLEDGRVDPISKGLWVDPEGNTRRLGLDDVTLRATDHWQSPDGQATYPAGWQLAMPDAGLQLTLTPTVADQELRGGAFRYWEGALRVSGEQDGRQVSGWGYAELTGY</sequence>